<reference evidence="1" key="2">
    <citation type="submission" date="2020-09" db="EMBL/GenBank/DDBJ databases">
        <authorList>
            <person name="Sun Q."/>
            <person name="Zhou Y."/>
        </authorList>
    </citation>
    <scope>NUCLEOTIDE SEQUENCE</scope>
    <source>
        <strain evidence="1">CGMCC 1.15178</strain>
    </source>
</reference>
<evidence type="ECO:0000313" key="1">
    <source>
        <dbReference type="EMBL" id="GGD93862.1"/>
    </source>
</evidence>
<proteinExistence type="predicted"/>
<sequence length="167" mass="18775">MAIYVRDNFFSTGITEMMNEKGEKLGELDLKSAFGSSLDIYDAGGRRMYGGKFRFFSNKWEVTQGHDSLVGVLRVRMSFLSKRFEYEAEGRGTYEITSPAFSKEYSIQRIDTQEQVASFERTSGWLHSGAYCLENHSDDLNDYELAAVVMGVQAIRRRQSASAGGSA</sequence>
<dbReference type="EMBL" id="BMHP01000007">
    <property type="protein sequence ID" value="GGD93862.1"/>
    <property type="molecule type" value="Genomic_DNA"/>
</dbReference>
<protein>
    <submittedName>
        <fullName evidence="1">Uncharacterized protein</fullName>
    </submittedName>
</protein>
<organism evidence="1 2">
    <name type="scientific">Paenibacillus nasutitermitis</name>
    <dbReference type="NCBI Taxonomy" id="1652958"/>
    <lineage>
        <taxon>Bacteria</taxon>
        <taxon>Bacillati</taxon>
        <taxon>Bacillota</taxon>
        <taxon>Bacilli</taxon>
        <taxon>Bacillales</taxon>
        <taxon>Paenibacillaceae</taxon>
        <taxon>Paenibacillus</taxon>
    </lineage>
</organism>
<reference evidence="1" key="1">
    <citation type="journal article" date="2014" name="Int. J. Syst. Evol. Microbiol.">
        <title>Complete genome sequence of Corynebacterium casei LMG S-19264T (=DSM 44701T), isolated from a smear-ripened cheese.</title>
        <authorList>
            <consortium name="US DOE Joint Genome Institute (JGI-PGF)"/>
            <person name="Walter F."/>
            <person name="Albersmeier A."/>
            <person name="Kalinowski J."/>
            <person name="Ruckert C."/>
        </authorList>
    </citation>
    <scope>NUCLEOTIDE SEQUENCE</scope>
    <source>
        <strain evidence="1">CGMCC 1.15178</strain>
    </source>
</reference>
<gene>
    <name evidence="1" type="ORF">GCM10010911_60670</name>
</gene>
<name>A0A916ZF93_9BACL</name>
<dbReference type="AlphaFoldDB" id="A0A916ZF93"/>
<keyword evidence="2" id="KW-1185">Reference proteome</keyword>
<dbReference type="Proteomes" id="UP000612456">
    <property type="component" value="Unassembled WGS sequence"/>
</dbReference>
<comment type="caution">
    <text evidence="1">The sequence shown here is derived from an EMBL/GenBank/DDBJ whole genome shotgun (WGS) entry which is preliminary data.</text>
</comment>
<evidence type="ECO:0000313" key="2">
    <source>
        <dbReference type="Proteomes" id="UP000612456"/>
    </source>
</evidence>
<dbReference type="RefSeq" id="WP_188998118.1">
    <property type="nucleotide sequence ID" value="NZ_BMHP01000007.1"/>
</dbReference>
<accession>A0A916ZF93</accession>